<dbReference type="Gene3D" id="2.70.70.10">
    <property type="entry name" value="Glucose Permease (Domain IIA)"/>
    <property type="match status" value="1"/>
</dbReference>
<accession>A0A0M6YGI0</accession>
<dbReference type="EMBL" id="CXSU01000005">
    <property type="protein sequence ID" value="CTQ48186.1"/>
    <property type="molecule type" value="Genomic_DNA"/>
</dbReference>
<evidence type="ECO:0000259" key="2">
    <source>
        <dbReference type="Pfam" id="PF01551"/>
    </source>
</evidence>
<dbReference type="InterPro" id="IPR016047">
    <property type="entry name" value="M23ase_b-sheet_dom"/>
</dbReference>
<evidence type="ECO:0000256" key="1">
    <source>
        <dbReference type="SAM" id="SignalP"/>
    </source>
</evidence>
<protein>
    <submittedName>
        <fullName evidence="3">Putative peptidase</fullName>
    </submittedName>
</protein>
<feature type="domain" description="M23ase beta-sheet core" evidence="2">
    <location>
        <begin position="62"/>
        <end position="173"/>
    </location>
</feature>
<evidence type="ECO:0000313" key="3">
    <source>
        <dbReference type="EMBL" id="CTQ48186.1"/>
    </source>
</evidence>
<gene>
    <name evidence="3" type="ORF">JDO7802_00188</name>
</gene>
<dbReference type="PANTHER" id="PTHR21666:SF270">
    <property type="entry name" value="MUREIN HYDROLASE ACTIVATOR ENVC"/>
    <property type="match status" value="1"/>
</dbReference>
<reference evidence="3 4" key="1">
    <citation type="submission" date="2015-07" db="EMBL/GenBank/DDBJ databases">
        <authorList>
            <person name="Noorani M."/>
        </authorList>
    </citation>
    <scope>NUCLEOTIDE SEQUENCE [LARGE SCALE GENOMIC DNA]</scope>
    <source>
        <strain evidence="3 4">CECT 7802</strain>
    </source>
</reference>
<dbReference type="SUPFAM" id="SSF51261">
    <property type="entry name" value="Duplicated hybrid motif"/>
    <property type="match status" value="1"/>
</dbReference>
<evidence type="ECO:0000313" key="4">
    <source>
        <dbReference type="Proteomes" id="UP000049222"/>
    </source>
</evidence>
<dbReference type="CDD" id="cd12797">
    <property type="entry name" value="M23_peptidase"/>
    <property type="match status" value="1"/>
</dbReference>
<dbReference type="InterPro" id="IPR050570">
    <property type="entry name" value="Cell_wall_metabolism_enzyme"/>
</dbReference>
<keyword evidence="4" id="KW-1185">Reference proteome</keyword>
<dbReference type="AlphaFoldDB" id="A0A0M6YGI0"/>
<dbReference type="PANTHER" id="PTHR21666">
    <property type="entry name" value="PEPTIDASE-RELATED"/>
    <property type="match status" value="1"/>
</dbReference>
<dbReference type="RefSeq" id="WP_055081819.1">
    <property type="nucleotide sequence ID" value="NZ_CXSU01000005.1"/>
</dbReference>
<organism evidence="3 4">
    <name type="scientific">Jannaschia donghaensis</name>
    <dbReference type="NCBI Taxonomy" id="420998"/>
    <lineage>
        <taxon>Bacteria</taxon>
        <taxon>Pseudomonadati</taxon>
        <taxon>Pseudomonadota</taxon>
        <taxon>Alphaproteobacteria</taxon>
        <taxon>Rhodobacterales</taxon>
        <taxon>Roseobacteraceae</taxon>
        <taxon>Jannaschia</taxon>
    </lineage>
</organism>
<dbReference type="GO" id="GO:0004222">
    <property type="term" value="F:metalloendopeptidase activity"/>
    <property type="evidence" value="ECO:0007669"/>
    <property type="project" value="TreeGrafter"/>
</dbReference>
<keyword evidence="1" id="KW-0732">Signal</keyword>
<dbReference type="InterPro" id="IPR011055">
    <property type="entry name" value="Dup_hybrid_motif"/>
</dbReference>
<dbReference type="STRING" id="420998.JDO7802_00188"/>
<dbReference type="OrthoDB" id="5489603at2"/>
<sequence>MRLFAALTMILAFGTAAMAQDLRLCLPLDCTLGETCFIQQYVDTDPGPGARDFTGGPLSYDGHQGTDIRVPDRQAMTDGVPILAPAAGRVRGVRDGVPDGTFPDGQDCGNGVAIDHGNGWETQLCHLSNGSVQVAVGDILRVGQPIAEMGMTGRTQFPHVHITVRQNGTVVDPFTADLWQAEPDYEPGGLLRIGFADAIPDYQQIKDGTAEAETLPVTAPALVLWAYMFGGREGDIIEMTVTDSDGQSVFETEVTLDRTQAQLFRAAGQRLSDPQWQAGRHTGTVVLKRDGVTLDSLVTDIVLGVGP</sequence>
<dbReference type="Proteomes" id="UP000049222">
    <property type="component" value="Unassembled WGS sequence"/>
</dbReference>
<feature type="signal peptide" evidence="1">
    <location>
        <begin position="1"/>
        <end position="19"/>
    </location>
</feature>
<name>A0A0M6YGI0_9RHOB</name>
<dbReference type="Pfam" id="PF01551">
    <property type="entry name" value="Peptidase_M23"/>
    <property type="match status" value="1"/>
</dbReference>
<proteinExistence type="predicted"/>
<feature type="chain" id="PRO_5005808009" evidence="1">
    <location>
        <begin position="20"/>
        <end position="307"/>
    </location>
</feature>